<protein>
    <submittedName>
        <fullName evidence="3">26S proteasome subunit alpha 7</fullName>
    </submittedName>
</protein>
<dbReference type="Pfam" id="PF10584">
    <property type="entry name" value="Proteasome_A_N"/>
    <property type="match status" value="1"/>
</dbReference>
<dbReference type="InterPro" id="IPR029055">
    <property type="entry name" value="Ntn_hydrolases_N"/>
</dbReference>
<sequence>MTIIKSGYDLSTATYSPEGRVFQIEYASKIVRNSQLVVGVICKDGLVLLSEKNRDTQNQKIFNSENIFPINKSTAIGASGKTGDIYHLIERARYDDSNHREFFSESLTGPLLVARISALMHMHTIYWHLRPFGCSGIIGTISDFSPEIYVIFQTGLFVKCYGTAIGNQSEMVKISLENILAKFQTCRKNIEVISKSIKKIKPKLNFQTLEIFCFSKERTVFSKPISYNLLMENTRICNFFQY</sequence>
<proteinExistence type="predicted"/>
<dbReference type="InterPro" id="IPR001353">
    <property type="entry name" value="Proteasome_sua/b"/>
</dbReference>
<geneLocation type="nucleomorph" evidence="3"/>
<dbReference type="PANTHER" id="PTHR11599">
    <property type="entry name" value="PROTEASOME SUBUNIT ALPHA/BETA"/>
    <property type="match status" value="1"/>
</dbReference>
<evidence type="ECO:0000259" key="2">
    <source>
        <dbReference type="SMART" id="SM00948"/>
    </source>
</evidence>
<dbReference type="Pfam" id="PF00227">
    <property type="entry name" value="Proteasome"/>
    <property type="match status" value="1"/>
</dbReference>
<accession>K9NSF3</accession>
<dbReference type="GO" id="GO:0006511">
    <property type="term" value="P:ubiquitin-dependent protein catabolic process"/>
    <property type="evidence" value="ECO:0007669"/>
    <property type="project" value="InterPro"/>
</dbReference>
<evidence type="ECO:0000313" key="3">
    <source>
        <dbReference type="EMBL" id="AFY22661.1"/>
    </source>
</evidence>
<dbReference type="AlphaFoldDB" id="K9NSF3"/>
<keyword evidence="1 3" id="KW-0647">Proteasome</keyword>
<dbReference type="SMART" id="SM00948">
    <property type="entry name" value="Proteasome_A_N"/>
    <property type="match status" value="1"/>
</dbReference>
<evidence type="ECO:0000256" key="1">
    <source>
        <dbReference type="ARBA" id="ARBA00022942"/>
    </source>
</evidence>
<reference evidence="3" key="1">
    <citation type="journal article" date="2012" name="Genome Biol. Evol.">
        <title>Nucleomorph genome sequence of the cryptophyte alga Chroomonas mesostigmatica CCMP1168 reveals lineage-specific gene loss and genome complexity.</title>
        <authorList>
            <person name="Moore C.E."/>
            <person name="Curtis B."/>
            <person name="Mills T."/>
            <person name="Tanifuji G."/>
            <person name="Archibald J.M."/>
        </authorList>
    </citation>
    <scope>NUCLEOTIDE SEQUENCE</scope>
    <source>
        <strain evidence="3">CCMP1178</strain>
    </source>
</reference>
<dbReference type="InterPro" id="IPR050115">
    <property type="entry name" value="Proteasome_alpha"/>
</dbReference>
<dbReference type="InterPro" id="IPR000426">
    <property type="entry name" value="Proteasome_asu_N"/>
</dbReference>
<dbReference type="EMBL" id="JX515791">
    <property type="protein sequence ID" value="AFY22661.1"/>
    <property type="molecule type" value="Genomic_DNA"/>
</dbReference>
<name>K9NSF3_9CRYP</name>
<feature type="domain" description="Proteasome alpha-type subunits" evidence="2">
    <location>
        <begin position="8"/>
        <end position="30"/>
    </location>
</feature>
<feature type="non-terminal residue" evidence="3">
    <location>
        <position position="242"/>
    </location>
</feature>
<keyword evidence="3" id="KW-0542">Nucleomorph</keyword>
<dbReference type="GO" id="GO:0019773">
    <property type="term" value="C:proteasome core complex, alpha-subunit complex"/>
    <property type="evidence" value="ECO:0007669"/>
    <property type="project" value="InterPro"/>
</dbReference>
<organism evidence="3">
    <name type="scientific">Rhodomonas sp. CCMP1178</name>
    <dbReference type="NCBI Taxonomy" id="354588"/>
    <lineage>
        <taxon>Eukaryota</taxon>
        <taxon>Cryptophyceae</taxon>
        <taxon>Pyrenomonadales</taxon>
        <taxon>Pyrenomonadaceae</taxon>
        <taxon>Rhodomonas</taxon>
    </lineage>
</organism>
<gene>
    <name evidence="3" type="primary">prsA7</name>
</gene>
<feature type="non-terminal residue" evidence="3">
    <location>
        <position position="1"/>
    </location>
</feature>
<dbReference type="SUPFAM" id="SSF56235">
    <property type="entry name" value="N-terminal nucleophile aminohydrolases (Ntn hydrolases)"/>
    <property type="match status" value="1"/>
</dbReference>
<dbReference type="Gene3D" id="3.60.20.10">
    <property type="entry name" value="Glutamine Phosphoribosylpyrophosphate, subunit 1, domain 1"/>
    <property type="match status" value="1"/>
</dbReference>